<evidence type="ECO:0000313" key="2">
    <source>
        <dbReference type="Proteomes" id="UP001519887"/>
    </source>
</evidence>
<organism evidence="1 2">
    <name type="scientific">Paenibacillus sepulcri</name>
    <dbReference type="NCBI Taxonomy" id="359917"/>
    <lineage>
        <taxon>Bacteria</taxon>
        <taxon>Bacillati</taxon>
        <taxon>Bacillota</taxon>
        <taxon>Bacilli</taxon>
        <taxon>Bacillales</taxon>
        <taxon>Paenibacillaceae</taxon>
        <taxon>Paenibacillus</taxon>
    </lineage>
</organism>
<reference evidence="1 2" key="1">
    <citation type="submission" date="2021-07" db="EMBL/GenBank/DDBJ databases">
        <title>Paenibacillus radiodurans sp. nov., isolated from the southeastern edge of Tengger Desert.</title>
        <authorList>
            <person name="Zhang G."/>
        </authorList>
    </citation>
    <scope>NUCLEOTIDE SEQUENCE [LARGE SCALE GENOMIC DNA]</scope>
    <source>
        <strain evidence="1 2">CCM 7311</strain>
    </source>
</reference>
<protein>
    <submittedName>
        <fullName evidence="1">Uncharacterized protein</fullName>
    </submittedName>
</protein>
<comment type="caution">
    <text evidence="1">The sequence shown here is derived from an EMBL/GenBank/DDBJ whole genome shotgun (WGS) entry which is preliminary data.</text>
</comment>
<sequence length="60" mass="6337">MLMSDFNSTPDKLVVQIIRGEVPAADGLVEMKDVYAVIDGPIGTSANLRFSGNLEGGVID</sequence>
<accession>A0ABS7BWK6</accession>
<evidence type="ECO:0000313" key="1">
    <source>
        <dbReference type="EMBL" id="MBW7453030.1"/>
    </source>
</evidence>
<gene>
    <name evidence="1" type="ORF">K0U00_03105</name>
</gene>
<keyword evidence="2" id="KW-1185">Reference proteome</keyword>
<proteinExistence type="predicted"/>
<dbReference type="RefSeq" id="WP_210039477.1">
    <property type="nucleotide sequence ID" value="NZ_JBHLVU010000005.1"/>
</dbReference>
<dbReference type="Proteomes" id="UP001519887">
    <property type="component" value="Unassembled WGS sequence"/>
</dbReference>
<name>A0ABS7BWK6_9BACL</name>
<dbReference type="EMBL" id="JAHZIK010000034">
    <property type="protein sequence ID" value="MBW7453030.1"/>
    <property type="molecule type" value="Genomic_DNA"/>
</dbReference>